<dbReference type="EC" id="6.1.1.10" evidence="16"/>
<feature type="binding site" evidence="16">
    <location>
        <position position="164"/>
    </location>
    <ligand>
        <name>Zn(2+)</name>
        <dbReference type="ChEBI" id="CHEBI:29105"/>
    </ligand>
</feature>
<dbReference type="InterPro" id="IPR033911">
    <property type="entry name" value="MetRS_core"/>
</dbReference>
<dbReference type="InterPro" id="IPR014729">
    <property type="entry name" value="Rossmann-like_a/b/a_fold"/>
</dbReference>
<gene>
    <name evidence="16 18" type="primary">metG</name>
    <name evidence="18" type="ORF">A2008_09945</name>
</gene>
<dbReference type="InterPro" id="IPR014758">
    <property type="entry name" value="Met-tRNA_synth"/>
</dbReference>
<evidence type="ECO:0000256" key="4">
    <source>
        <dbReference type="ARBA" id="ARBA00011738"/>
    </source>
</evidence>
<dbReference type="FunFam" id="2.40.50.140:FF:000042">
    <property type="entry name" value="Methionine--tRNA ligase"/>
    <property type="match status" value="1"/>
</dbReference>
<dbReference type="InterPro" id="IPR001412">
    <property type="entry name" value="aa-tRNA-synth_I_CS"/>
</dbReference>
<keyword evidence="10 16" id="KW-0862">Zinc</keyword>
<evidence type="ECO:0000256" key="10">
    <source>
        <dbReference type="ARBA" id="ARBA00022833"/>
    </source>
</evidence>
<dbReference type="GO" id="GO:0000049">
    <property type="term" value="F:tRNA binding"/>
    <property type="evidence" value="ECO:0007669"/>
    <property type="project" value="UniProtKB-UniRule"/>
</dbReference>
<dbReference type="InterPro" id="IPR029038">
    <property type="entry name" value="MetRS_Zn"/>
</dbReference>
<dbReference type="PANTHER" id="PTHR45765">
    <property type="entry name" value="METHIONINE--TRNA LIGASE"/>
    <property type="match status" value="1"/>
</dbReference>
<dbReference type="InterPro" id="IPR004495">
    <property type="entry name" value="Met-tRNA-synth_bsu_C"/>
</dbReference>
<dbReference type="InterPro" id="IPR041872">
    <property type="entry name" value="Anticodon_Met"/>
</dbReference>
<dbReference type="InterPro" id="IPR009080">
    <property type="entry name" value="tRNAsynth_Ia_anticodon-bd"/>
</dbReference>
<evidence type="ECO:0000313" key="18">
    <source>
        <dbReference type="EMBL" id="OGM02126.1"/>
    </source>
</evidence>
<feature type="binding site" evidence="16">
    <location>
        <position position="154"/>
    </location>
    <ligand>
        <name>Zn(2+)</name>
        <dbReference type="ChEBI" id="CHEBI:29105"/>
    </ligand>
</feature>
<dbReference type="SUPFAM" id="SSF47323">
    <property type="entry name" value="Anticodon-binding domain of a subclass of class I aminoacyl-tRNA synthetases"/>
    <property type="match status" value="1"/>
</dbReference>
<dbReference type="Gene3D" id="1.10.730.10">
    <property type="entry name" value="Isoleucyl-tRNA Synthetase, Domain 1"/>
    <property type="match status" value="1"/>
</dbReference>
<dbReference type="GO" id="GO:0005829">
    <property type="term" value="C:cytosol"/>
    <property type="evidence" value="ECO:0007669"/>
    <property type="project" value="TreeGrafter"/>
</dbReference>
<dbReference type="CDD" id="cd02800">
    <property type="entry name" value="tRNA_bind_EcMetRS_like"/>
    <property type="match status" value="1"/>
</dbReference>
<dbReference type="Gene3D" id="3.40.50.620">
    <property type="entry name" value="HUPs"/>
    <property type="match status" value="1"/>
</dbReference>
<dbReference type="NCBIfam" id="TIGR00398">
    <property type="entry name" value="metG"/>
    <property type="match status" value="1"/>
</dbReference>
<dbReference type="Proteomes" id="UP000178735">
    <property type="component" value="Unassembled WGS sequence"/>
</dbReference>
<comment type="catalytic activity">
    <reaction evidence="15 16">
        <text>tRNA(Met) + L-methionine + ATP = L-methionyl-tRNA(Met) + AMP + diphosphate</text>
        <dbReference type="Rhea" id="RHEA:13481"/>
        <dbReference type="Rhea" id="RHEA-COMP:9667"/>
        <dbReference type="Rhea" id="RHEA-COMP:9698"/>
        <dbReference type="ChEBI" id="CHEBI:30616"/>
        <dbReference type="ChEBI" id="CHEBI:33019"/>
        <dbReference type="ChEBI" id="CHEBI:57844"/>
        <dbReference type="ChEBI" id="CHEBI:78442"/>
        <dbReference type="ChEBI" id="CHEBI:78530"/>
        <dbReference type="ChEBI" id="CHEBI:456215"/>
        <dbReference type="EC" id="6.1.1.10"/>
    </reaction>
</comment>
<dbReference type="SUPFAM" id="SSF50249">
    <property type="entry name" value="Nucleic acid-binding proteins"/>
    <property type="match status" value="1"/>
</dbReference>
<feature type="binding site" evidence="16">
    <location>
        <position position="167"/>
    </location>
    <ligand>
        <name>Zn(2+)</name>
        <dbReference type="ChEBI" id="CHEBI:29105"/>
    </ligand>
</feature>
<dbReference type="CDD" id="cd00814">
    <property type="entry name" value="MetRS_core"/>
    <property type="match status" value="1"/>
</dbReference>
<keyword evidence="13 16" id="KW-0648">Protein biosynthesis</keyword>
<dbReference type="EMBL" id="MGFH01000216">
    <property type="protein sequence ID" value="OGM02126.1"/>
    <property type="molecule type" value="Genomic_DNA"/>
</dbReference>
<protein>
    <recommendedName>
        <fullName evidence="16">Methionine--tRNA ligase</fullName>
        <ecNumber evidence="16">6.1.1.10</ecNumber>
    </recommendedName>
    <alternativeName>
        <fullName evidence="16">Methionyl-tRNA synthetase</fullName>
        <shortName evidence="16">MetRS</shortName>
    </alternativeName>
</protein>
<dbReference type="PROSITE" id="PS50886">
    <property type="entry name" value="TRBD"/>
    <property type="match status" value="1"/>
</dbReference>
<dbReference type="Pfam" id="PF01588">
    <property type="entry name" value="tRNA_bind"/>
    <property type="match status" value="1"/>
</dbReference>
<feature type="binding site" evidence="16">
    <location>
        <position position="338"/>
    </location>
    <ligand>
        <name>ATP</name>
        <dbReference type="ChEBI" id="CHEBI:30616"/>
    </ligand>
</feature>
<dbReference type="SUPFAM" id="SSF52374">
    <property type="entry name" value="Nucleotidylyl transferase"/>
    <property type="match status" value="1"/>
</dbReference>
<evidence type="ECO:0000256" key="6">
    <source>
        <dbReference type="ARBA" id="ARBA00022555"/>
    </source>
</evidence>
<keyword evidence="9 16" id="KW-0547">Nucleotide-binding</keyword>
<dbReference type="NCBIfam" id="TIGR00399">
    <property type="entry name" value="metG_C_term"/>
    <property type="match status" value="1"/>
</dbReference>
<evidence type="ECO:0000259" key="17">
    <source>
        <dbReference type="PROSITE" id="PS50886"/>
    </source>
</evidence>
<dbReference type="PROSITE" id="PS00178">
    <property type="entry name" value="AA_TRNA_LIGASE_I"/>
    <property type="match status" value="1"/>
</dbReference>
<dbReference type="AlphaFoldDB" id="A0A1F7WH16"/>
<dbReference type="InterPro" id="IPR023458">
    <property type="entry name" value="Met-tRNA_ligase_1"/>
</dbReference>
<keyword evidence="12 16" id="KW-0694">RNA-binding</keyword>
<evidence type="ECO:0000256" key="7">
    <source>
        <dbReference type="ARBA" id="ARBA00022598"/>
    </source>
</evidence>
<evidence type="ECO:0000256" key="11">
    <source>
        <dbReference type="ARBA" id="ARBA00022840"/>
    </source>
</evidence>
<name>A0A1F7WH16_9BACT</name>
<dbReference type="GO" id="GO:0005524">
    <property type="term" value="F:ATP binding"/>
    <property type="evidence" value="ECO:0007669"/>
    <property type="project" value="UniProtKB-UniRule"/>
</dbReference>
<dbReference type="CDD" id="cd07957">
    <property type="entry name" value="Anticodon_Ia_Met"/>
    <property type="match status" value="1"/>
</dbReference>
<evidence type="ECO:0000256" key="14">
    <source>
        <dbReference type="ARBA" id="ARBA00023146"/>
    </source>
</evidence>
<keyword evidence="11 16" id="KW-0067">ATP-binding</keyword>
<evidence type="ECO:0000256" key="2">
    <source>
        <dbReference type="ARBA" id="ARBA00004496"/>
    </source>
</evidence>
<dbReference type="GO" id="GO:0004825">
    <property type="term" value="F:methionine-tRNA ligase activity"/>
    <property type="evidence" value="ECO:0007669"/>
    <property type="project" value="UniProtKB-UniRule"/>
</dbReference>
<dbReference type="Pfam" id="PF09334">
    <property type="entry name" value="tRNA-synt_1g"/>
    <property type="match status" value="1"/>
</dbReference>
<evidence type="ECO:0000256" key="5">
    <source>
        <dbReference type="ARBA" id="ARBA00022490"/>
    </source>
</evidence>
<proteinExistence type="inferred from homology"/>
<evidence type="ECO:0000256" key="15">
    <source>
        <dbReference type="ARBA" id="ARBA00047364"/>
    </source>
</evidence>
<keyword evidence="6 16" id="KW-0820">tRNA-binding</keyword>
<dbReference type="STRING" id="1817813.A2008_09945"/>
<dbReference type="InterPro" id="IPR002547">
    <property type="entry name" value="tRNA-bd_dom"/>
</dbReference>
<dbReference type="InterPro" id="IPR012340">
    <property type="entry name" value="NA-bd_OB-fold"/>
</dbReference>
<comment type="function">
    <text evidence="1 16">Is required not only for elongation of protein synthesis but also for the initiation of all mRNA translation through initiator tRNA(fMet) aminoacylation.</text>
</comment>
<dbReference type="InterPro" id="IPR015413">
    <property type="entry name" value="Methionyl/Leucyl_tRNA_Synth"/>
</dbReference>
<evidence type="ECO:0000256" key="13">
    <source>
        <dbReference type="ARBA" id="ARBA00022917"/>
    </source>
</evidence>
<comment type="caution">
    <text evidence="18">The sequence shown here is derived from an EMBL/GenBank/DDBJ whole genome shotgun (WGS) entry which is preliminary data.</text>
</comment>
<feature type="short sequence motif" description="'KMSKS' region" evidence="16">
    <location>
        <begin position="335"/>
        <end position="339"/>
    </location>
</feature>
<evidence type="ECO:0000256" key="8">
    <source>
        <dbReference type="ARBA" id="ARBA00022723"/>
    </source>
</evidence>
<reference evidence="18 19" key="1">
    <citation type="journal article" date="2016" name="Nat. Commun.">
        <title>Thousands of microbial genomes shed light on interconnected biogeochemical processes in an aquifer system.</title>
        <authorList>
            <person name="Anantharaman K."/>
            <person name="Brown C.T."/>
            <person name="Hug L.A."/>
            <person name="Sharon I."/>
            <person name="Castelle C.J."/>
            <person name="Probst A.J."/>
            <person name="Thomas B.C."/>
            <person name="Singh A."/>
            <person name="Wilkins M.J."/>
            <person name="Karaoz U."/>
            <person name="Brodie E.L."/>
            <person name="Williams K.H."/>
            <person name="Hubbard S.S."/>
            <person name="Banfield J.F."/>
        </authorList>
    </citation>
    <scope>NUCLEOTIDE SEQUENCE [LARGE SCALE GENOMIC DNA]</scope>
</reference>
<evidence type="ECO:0000256" key="16">
    <source>
        <dbReference type="HAMAP-Rule" id="MF_00098"/>
    </source>
</evidence>
<dbReference type="PRINTS" id="PR01041">
    <property type="entry name" value="TRNASYNTHMET"/>
</dbReference>
<feature type="binding site" evidence="16">
    <location>
        <position position="151"/>
    </location>
    <ligand>
        <name>Zn(2+)</name>
        <dbReference type="ChEBI" id="CHEBI:29105"/>
    </ligand>
</feature>
<organism evidence="18 19">
    <name type="scientific">Candidatus Wallbacteria bacterium GWC2_49_35</name>
    <dbReference type="NCBI Taxonomy" id="1817813"/>
    <lineage>
        <taxon>Bacteria</taxon>
        <taxon>Candidatus Walliibacteriota</taxon>
    </lineage>
</organism>
<dbReference type="GO" id="GO:0006431">
    <property type="term" value="P:methionyl-tRNA aminoacylation"/>
    <property type="evidence" value="ECO:0007669"/>
    <property type="project" value="UniProtKB-UniRule"/>
</dbReference>
<accession>A0A1F7WH16</accession>
<sequence length="693" mass="78112">MKLQSNQQKKRKIIVTAGLPYANGSIHIGHLVEYIQTDIFVRYHKLVGNECVYICGDDTHGTPVMISARNAGVTPEEMIKRVHQEHSKDFADFYVNFDNFYTTHSEENREFSEFIYSKMKEKDLILETQIEQLFCEHDKMFLPDRFIKGACPKCKAPDQYGDSCDSCSATYAVTEVIEPYCSLCKTKPVIKKSTHYFFRLSKMADKLRAWIGEDHLQPEVANKLAEWFKDGLRDWDISRDAPYFGFKIPGSEDKYFYVWLDAPVGYMASLKNWAVRNGRTFEQMWQDKDTEIYHFIGKDILYFHTLFWPAMLMTAGFKTPDNVFIHGMLKVDNEKMSKSKGTFINAKTYLKYLNPEYLRYYYASKLGSGIEDINLSVKDFLYKVNSELVGNITNIASRVAGMLNKSFDGVIGAMDEDGSALYDKCVAAAPQIGGFYEGREFSQAVSAVIKLADDVNKYVDNKKPWALLKENAGECHKVLSSVLNCFKNFMIYLKPVLPKYVADAEAILGVASLEWRDIQKPLEGHKINEFKPLAVRIEQEKIDGMISESKESQKTFKTEVKAAEKKAADEKGSKASGGKVEGVLAASEITIEDFQKVDLRVATVVAADDVEGADKLLRLTVSVGGVTKNIFAGIKSHYKKEDLVGKLVVVVNNLKPRKMKFGMSEGMVIAASIGEKMALLTPMSPVEDGAKIS</sequence>
<feature type="domain" description="TRNA-binding" evidence="17">
    <location>
        <begin position="593"/>
        <end position="693"/>
    </location>
</feature>
<keyword evidence="14 16" id="KW-0030">Aminoacyl-tRNA synthetase</keyword>
<dbReference type="Gene3D" id="2.20.28.20">
    <property type="entry name" value="Methionyl-tRNA synthetase, Zn-domain"/>
    <property type="match status" value="1"/>
</dbReference>
<dbReference type="PANTHER" id="PTHR45765:SF1">
    <property type="entry name" value="METHIONINE--TRNA LIGASE, CYTOPLASMIC"/>
    <property type="match status" value="1"/>
</dbReference>
<dbReference type="SUPFAM" id="SSF57770">
    <property type="entry name" value="Methionyl-tRNA synthetase (MetRS), Zn-domain"/>
    <property type="match status" value="1"/>
</dbReference>
<comment type="subcellular location">
    <subcellularLocation>
        <location evidence="2 16">Cytoplasm</location>
    </subcellularLocation>
</comment>
<comment type="subunit">
    <text evidence="4 16">Homodimer.</text>
</comment>
<evidence type="ECO:0000256" key="12">
    <source>
        <dbReference type="ARBA" id="ARBA00022884"/>
    </source>
</evidence>
<dbReference type="GO" id="GO:0046872">
    <property type="term" value="F:metal ion binding"/>
    <property type="evidence" value="ECO:0007669"/>
    <property type="project" value="UniProtKB-KW"/>
</dbReference>
<dbReference type="NCBIfam" id="NF001100">
    <property type="entry name" value="PRK00133.1"/>
    <property type="match status" value="1"/>
</dbReference>
<dbReference type="Gene3D" id="2.40.50.140">
    <property type="entry name" value="Nucleic acid-binding proteins"/>
    <property type="match status" value="1"/>
</dbReference>
<feature type="short sequence motif" description="'HIGH' region" evidence="16">
    <location>
        <begin position="20"/>
        <end position="30"/>
    </location>
</feature>
<evidence type="ECO:0000313" key="19">
    <source>
        <dbReference type="Proteomes" id="UP000178735"/>
    </source>
</evidence>
<keyword evidence="7 16" id="KW-0436">Ligase</keyword>
<evidence type="ECO:0000256" key="3">
    <source>
        <dbReference type="ARBA" id="ARBA00008258"/>
    </source>
</evidence>
<dbReference type="HAMAP" id="MF_00098">
    <property type="entry name" value="Met_tRNA_synth_type1"/>
    <property type="match status" value="1"/>
</dbReference>
<dbReference type="FunFam" id="2.20.28.20:FF:000001">
    <property type="entry name" value="Methionine--tRNA ligase"/>
    <property type="match status" value="1"/>
</dbReference>
<comment type="similarity">
    <text evidence="3 16">Belongs to the class-I aminoacyl-tRNA synthetase family. MetG type 1 subfamily.</text>
</comment>
<evidence type="ECO:0000256" key="9">
    <source>
        <dbReference type="ARBA" id="ARBA00022741"/>
    </source>
</evidence>
<keyword evidence="5 16" id="KW-0963">Cytoplasm</keyword>
<comment type="cofactor">
    <cofactor evidence="16">
        <name>Zn(2+)</name>
        <dbReference type="ChEBI" id="CHEBI:29105"/>
    </cofactor>
    <text evidence="16">Binds 1 zinc ion per subunit.</text>
</comment>
<keyword evidence="8 16" id="KW-0479">Metal-binding</keyword>
<evidence type="ECO:0000256" key="1">
    <source>
        <dbReference type="ARBA" id="ARBA00003314"/>
    </source>
</evidence>